<dbReference type="Gene3D" id="3.40.50.1820">
    <property type="entry name" value="alpha/beta hydrolase"/>
    <property type="match status" value="1"/>
</dbReference>
<evidence type="ECO:0000259" key="1">
    <source>
        <dbReference type="Pfam" id="PF12146"/>
    </source>
</evidence>
<evidence type="ECO:0000313" key="3">
    <source>
        <dbReference type="Proteomes" id="UP000218767"/>
    </source>
</evidence>
<comment type="caution">
    <text evidence="2">The sequence shown here is derived from an EMBL/GenBank/DDBJ whole genome shotgun (WGS) entry which is preliminary data.</text>
</comment>
<dbReference type="Pfam" id="PF12146">
    <property type="entry name" value="Hydrolase_4"/>
    <property type="match status" value="1"/>
</dbReference>
<sequence>MFSKVDANQLRQNLGSIEFLHGGAESSSELGAEAAQHYAAYERYYGLNFSELDQALKSTRSTIGTFSSGTYKLVCQHFLPSIQPPRKTAFLLHGYFDHAGLYRHLIKHLLKCDIAVIIFDLPGHGLSSGATASINSFHEYSAALVECLKLAKQHQVASPWIAIGQSTGGAIFMDALLENKLENRLEQKLDKDFFLQDFILLGPLLRPRQWSRSKILFSLSRLFVASTPRKFSKNSHDAEFLEFLENKDELQSRILPRDWVHAMIDYINRFEAAPRHEQSLQVIQGRGDGTVDWEANIPKILEKFSGSNVHWVDEAGHHLVNESLDYREQVFAIIDRLLD</sequence>
<name>A0A2A4X224_9GAMM</name>
<evidence type="ECO:0000313" key="2">
    <source>
        <dbReference type="EMBL" id="PCI76105.1"/>
    </source>
</evidence>
<dbReference type="InterPro" id="IPR051044">
    <property type="entry name" value="MAG_DAG_Lipase"/>
</dbReference>
<dbReference type="InterPro" id="IPR022742">
    <property type="entry name" value="Hydrolase_4"/>
</dbReference>
<dbReference type="SUPFAM" id="SSF53474">
    <property type="entry name" value="alpha/beta-Hydrolases"/>
    <property type="match status" value="1"/>
</dbReference>
<reference evidence="3" key="1">
    <citation type="submission" date="2017-08" db="EMBL/GenBank/DDBJ databases">
        <title>A dynamic microbial community with high functional redundancy inhabits the cold, oxic subseafloor aquifer.</title>
        <authorList>
            <person name="Tully B.J."/>
            <person name="Wheat C.G."/>
            <person name="Glazer B.T."/>
            <person name="Huber J.A."/>
        </authorList>
    </citation>
    <scope>NUCLEOTIDE SEQUENCE [LARGE SCALE GENOMIC DNA]</scope>
</reference>
<dbReference type="AlphaFoldDB" id="A0A2A4X224"/>
<organism evidence="2 3">
    <name type="scientific">SAR86 cluster bacterium</name>
    <dbReference type="NCBI Taxonomy" id="2030880"/>
    <lineage>
        <taxon>Bacteria</taxon>
        <taxon>Pseudomonadati</taxon>
        <taxon>Pseudomonadota</taxon>
        <taxon>Gammaproteobacteria</taxon>
        <taxon>SAR86 cluster</taxon>
    </lineage>
</organism>
<proteinExistence type="predicted"/>
<dbReference type="InterPro" id="IPR029058">
    <property type="entry name" value="AB_hydrolase_fold"/>
</dbReference>
<gene>
    <name evidence="2" type="ORF">COB20_11470</name>
</gene>
<dbReference type="Proteomes" id="UP000218767">
    <property type="component" value="Unassembled WGS sequence"/>
</dbReference>
<protein>
    <submittedName>
        <fullName evidence="2">Alpha/beta hydrolase</fullName>
    </submittedName>
</protein>
<dbReference type="EMBL" id="NVUL01000062">
    <property type="protein sequence ID" value="PCI76105.1"/>
    <property type="molecule type" value="Genomic_DNA"/>
</dbReference>
<keyword evidence="2" id="KW-0378">Hydrolase</keyword>
<dbReference type="PANTHER" id="PTHR11614">
    <property type="entry name" value="PHOSPHOLIPASE-RELATED"/>
    <property type="match status" value="1"/>
</dbReference>
<accession>A0A2A4X224</accession>
<dbReference type="GO" id="GO:0016787">
    <property type="term" value="F:hydrolase activity"/>
    <property type="evidence" value="ECO:0007669"/>
    <property type="project" value="UniProtKB-KW"/>
</dbReference>
<feature type="domain" description="Serine aminopeptidase S33" evidence="1">
    <location>
        <begin position="83"/>
        <end position="323"/>
    </location>
</feature>